<comment type="similarity">
    <text evidence="2">Belongs to the TonB family.</text>
</comment>
<evidence type="ECO:0000256" key="3">
    <source>
        <dbReference type="ARBA" id="ARBA00022448"/>
    </source>
</evidence>
<keyword evidence="6 11" id="KW-0812">Transmembrane</keyword>
<evidence type="ECO:0000313" key="13">
    <source>
        <dbReference type="EMBL" id="PZF71359.1"/>
    </source>
</evidence>
<organism evidence="13 14">
    <name type="scientific">Taibaiella soli</name>
    <dbReference type="NCBI Taxonomy" id="1649169"/>
    <lineage>
        <taxon>Bacteria</taxon>
        <taxon>Pseudomonadati</taxon>
        <taxon>Bacteroidota</taxon>
        <taxon>Chitinophagia</taxon>
        <taxon>Chitinophagales</taxon>
        <taxon>Chitinophagaceae</taxon>
        <taxon>Taibaiella</taxon>
    </lineage>
</organism>
<dbReference type="SUPFAM" id="SSF74653">
    <property type="entry name" value="TolA/TonB C-terminal domain"/>
    <property type="match status" value="1"/>
</dbReference>
<protein>
    <submittedName>
        <fullName evidence="13">Energy transducer TonB</fullName>
    </submittedName>
</protein>
<reference evidence="13 14" key="1">
    <citation type="submission" date="2018-06" db="EMBL/GenBank/DDBJ databases">
        <title>Mucibacter soli gen. nov., sp. nov., a new member of the family Chitinophagaceae producing mucin.</title>
        <authorList>
            <person name="Kim M.-K."/>
            <person name="Park S."/>
            <person name="Kim T.-S."/>
            <person name="Joung Y."/>
            <person name="Han J.-H."/>
            <person name="Kim S.B."/>
        </authorList>
    </citation>
    <scope>NUCLEOTIDE SEQUENCE [LARGE SCALE GENOMIC DNA]</scope>
    <source>
        <strain evidence="13 14">R1-15</strain>
    </source>
</reference>
<dbReference type="Proteomes" id="UP000248745">
    <property type="component" value="Unassembled WGS sequence"/>
</dbReference>
<dbReference type="InterPro" id="IPR037682">
    <property type="entry name" value="TonB_C"/>
</dbReference>
<dbReference type="OrthoDB" id="9814002at2"/>
<dbReference type="GO" id="GO:0055085">
    <property type="term" value="P:transmembrane transport"/>
    <property type="evidence" value="ECO:0007669"/>
    <property type="project" value="InterPro"/>
</dbReference>
<evidence type="ECO:0000256" key="2">
    <source>
        <dbReference type="ARBA" id="ARBA00006555"/>
    </source>
</evidence>
<dbReference type="GO" id="GO:0098797">
    <property type="term" value="C:plasma membrane protein complex"/>
    <property type="evidence" value="ECO:0007669"/>
    <property type="project" value="TreeGrafter"/>
</dbReference>
<evidence type="ECO:0000256" key="8">
    <source>
        <dbReference type="ARBA" id="ARBA00022989"/>
    </source>
</evidence>
<dbReference type="NCBIfam" id="TIGR01352">
    <property type="entry name" value="tonB_Cterm"/>
    <property type="match status" value="1"/>
</dbReference>
<feature type="transmembrane region" description="Helical" evidence="11">
    <location>
        <begin position="39"/>
        <end position="56"/>
    </location>
</feature>
<keyword evidence="14" id="KW-1185">Reference proteome</keyword>
<evidence type="ECO:0000259" key="12">
    <source>
        <dbReference type="PROSITE" id="PS52015"/>
    </source>
</evidence>
<keyword evidence="7" id="KW-0653">Protein transport</keyword>
<evidence type="ECO:0000256" key="5">
    <source>
        <dbReference type="ARBA" id="ARBA00022519"/>
    </source>
</evidence>
<keyword evidence="9 11" id="KW-0472">Membrane</keyword>
<dbReference type="GO" id="GO:0015031">
    <property type="term" value="P:protein transport"/>
    <property type="evidence" value="ECO:0007669"/>
    <property type="project" value="UniProtKB-KW"/>
</dbReference>
<keyword evidence="5" id="KW-0997">Cell inner membrane</keyword>
<sequence>MERTALLHTDYLDILFQNRNKAYGGYELRKHYPDRIRKALFTVVFFVSGLGGYQLYTTLHKHQTSAVFPKETVIHLQNIPVDNLYVPPPPPPPKAVAAPKVAATVANPPITIAPDKTVIDNPPKTSDDLKGKQIGAHDNPGNGGDSPDLGGKTGAGTGTGEMPAGNVGDLPASSEPVRFVEQMPQFAGSMEDYLHNNLRYPEMAREAGVQGRVVVEFVVNEVGEIGAIKVRRGIGGGCDDEAVRVIKNMPRWRPGKQNGHPVNVLMTLPITFTLD</sequence>
<dbReference type="InterPro" id="IPR051045">
    <property type="entry name" value="TonB-dependent_transducer"/>
</dbReference>
<gene>
    <name evidence="13" type="ORF">DN068_18880</name>
</gene>
<evidence type="ECO:0000256" key="4">
    <source>
        <dbReference type="ARBA" id="ARBA00022475"/>
    </source>
</evidence>
<keyword evidence="3" id="KW-0813">Transport</keyword>
<evidence type="ECO:0000256" key="1">
    <source>
        <dbReference type="ARBA" id="ARBA00004383"/>
    </source>
</evidence>
<comment type="caution">
    <text evidence="13">The sequence shown here is derived from an EMBL/GenBank/DDBJ whole genome shotgun (WGS) entry which is preliminary data.</text>
</comment>
<dbReference type="EMBL" id="QKTW01000025">
    <property type="protein sequence ID" value="PZF71359.1"/>
    <property type="molecule type" value="Genomic_DNA"/>
</dbReference>
<evidence type="ECO:0000256" key="6">
    <source>
        <dbReference type="ARBA" id="ARBA00022692"/>
    </source>
</evidence>
<dbReference type="PROSITE" id="PS52015">
    <property type="entry name" value="TONB_CTD"/>
    <property type="match status" value="1"/>
</dbReference>
<dbReference type="PANTHER" id="PTHR33446">
    <property type="entry name" value="PROTEIN TONB-RELATED"/>
    <property type="match status" value="1"/>
</dbReference>
<dbReference type="AlphaFoldDB" id="A0A2W2B554"/>
<feature type="region of interest" description="Disordered" evidence="10">
    <location>
        <begin position="112"/>
        <end position="172"/>
    </location>
</feature>
<dbReference type="RefSeq" id="WP_111000504.1">
    <property type="nucleotide sequence ID" value="NZ_QKTW01000025.1"/>
</dbReference>
<keyword evidence="4" id="KW-1003">Cell membrane</keyword>
<evidence type="ECO:0000256" key="7">
    <source>
        <dbReference type="ARBA" id="ARBA00022927"/>
    </source>
</evidence>
<dbReference type="InterPro" id="IPR006260">
    <property type="entry name" value="TonB/TolA_C"/>
</dbReference>
<proteinExistence type="inferred from homology"/>
<comment type="subcellular location">
    <subcellularLocation>
        <location evidence="1">Cell inner membrane</location>
        <topology evidence="1">Single-pass membrane protein</topology>
        <orientation evidence="1">Periplasmic side</orientation>
    </subcellularLocation>
</comment>
<keyword evidence="8 11" id="KW-1133">Transmembrane helix</keyword>
<name>A0A2W2B554_9BACT</name>
<dbReference type="Gene3D" id="3.30.1150.10">
    <property type="match status" value="1"/>
</dbReference>
<evidence type="ECO:0000256" key="11">
    <source>
        <dbReference type="SAM" id="Phobius"/>
    </source>
</evidence>
<accession>A0A2W2B554</accession>
<evidence type="ECO:0000313" key="14">
    <source>
        <dbReference type="Proteomes" id="UP000248745"/>
    </source>
</evidence>
<dbReference type="PANTHER" id="PTHR33446:SF2">
    <property type="entry name" value="PROTEIN TONB"/>
    <property type="match status" value="1"/>
</dbReference>
<feature type="domain" description="TonB C-terminal" evidence="12">
    <location>
        <begin position="185"/>
        <end position="275"/>
    </location>
</feature>
<evidence type="ECO:0000256" key="10">
    <source>
        <dbReference type="SAM" id="MobiDB-lite"/>
    </source>
</evidence>
<dbReference type="GO" id="GO:0031992">
    <property type="term" value="F:energy transducer activity"/>
    <property type="evidence" value="ECO:0007669"/>
    <property type="project" value="TreeGrafter"/>
</dbReference>
<evidence type="ECO:0000256" key="9">
    <source>
        <dbReference type="ARBA" id="ARBA00023136"/>
    </source>
</evidence>
<dbReference type="Pfam" id="PF03544">
    <property type="entry name" value="TonB_C"/>
    <property type="match status" value="1"/>
</dbReference>